<feature type="transmembrane region" description="Helical" evidence="11">
    <location>
        <begin position="569"/>
        <end position="588"/>
    </location>
</feature>
<feature type="transmembrane region" description="Helical" evidence="11">
    <location>
        <begin position="75"/>
        <end position="93"/>
    </location>
</feature>
<dbReference type="FunFam" id="1.20.1250.20:FF:000108">
    <property type="entry name" value="Monosaccharide-sensing protein 2"/>
    <property type="match status" value="1"/>
</dbReference>
<dbReference type="GO" id="GO:0022857">
    <property type="term" value="F:transmembrane transporter activity"/>
    <property type="evidence" value="ECO:0007669"/>
    <property type="project" value="InterPro"/>
</dbReference>
<dbReference type="InterPro" id="IPR020846">
    <property type="entry name" value="MFS_dom"/>
</dbReference>
<dbReference type="AlphaFoldDB" id="A0AAD4XDD4"/>
<name>A0AAD4XDD4_9MAGN</name>
<comment type="caution">
    <text evidence="13">The sequence shown here is derived from an EMBL/GenBank/DDBJ whole genome shotgun (WGS) entry which is preliminary data.</text>
</comment>
<dbReference type="CDD" id="cd17315">
    <property type="entry name" value="MFS_GLUT_like"/>
    <property type="match status" value="1"/>
</dbReference>
<feature type="transmembrane region" description="Helical" evidence="11">
    <location>
        <begin position="48"/>
        <end position="68"/>
    </location>
</feature>
<feature type="region of interest" description="Disordered" evidence="10">
    <location>
        <begin position="817"/>
        <end position="845"/>
    </location>
</feature>
<dbReference type="PROSITE" id="PS50850">
    <property type="entry name" value="MFS"/>
    <property type="match status" value="2"/>
</dbReference>
<dbReference type="FunFam" id="1.20.1250.20:FF:000103">
    <property type="entry name" value="monosaccharide-sensing protein 2"/>
    <property type="match status" value="1"/>
</dbReference>
<accession>A0AAD4XDD4</accession>
<keyword evidence="5 11" id="KW-0812">Transmembrane</keyword>
<feature type="transmembrane region" description="Helical" evidence="11">
    <location>
        <begin position="347"/>
        <end position="368"/>
    </location>
</feature>
<comment type="catalytic activity">
    <reaction evidence="8">
        <text>D-glucose(out) + H(+)(in) = D-glucose(in) + H(+)(out)</text>
        <dbReference type="Rhea" id="RHEA:73203"/>
        <dbReference type="ChEBI" id="CHEBI:4167"/>
        <dbReference type="ChEBI" id="CHEBI:15378"/>
    </reaction>
    <physiologicalReaction direction="left-to-right" evidence="8">
        <dbReference type="Rhea" id="RHEA:73204"/>
    </physiologicalReaction>
</comment>
<evidence type="ECO:0000256" key="3">
    <source>
        <dbReference type="ARBA" id="ARBA00022448"/>
    </source>
</evidence>
<keyword evidence="14" id="KW-1185">Reference proteome</keyword>
<dbReference type="InterPro" id="IPR005828">
    <property type="entry name" value="MFS_sugar_transport-like"/>
</dbReference>
<evidence type="ECO:0000256" key="8">
    <source>
        <dbReference type="ARBA" id="ARBA00050663"/>
    </source>
</evidence>
<feature type="transmembrane region" description="Helical" evidence="11">
    <location>
        <begin position="1001"/>
        <end position="1020"/>
    </location>
</feature>
<feature type="compositionally biased region" description="Basic and acidic residues" evidence="10">
    <location>
        <begin position="818"/>
        <end position="830"/>
    </location>
</feature>
<gene>
    <name evidence="13" type="ORF">MKW98_025787</name>
</gene>
<comment type="similarity">
    <text evidence="2">Belongs to the major facilitator superfamily. Sugar transporter (TC 2.A.1.1) family.</text>
</comment>
<feature type="transmembrane region" description="Helical" evidence="11">
    <location>
        <begin position="134"/>
        <end position="158"/>
    </location>
</feature>
<dbReference type="SUPFAM" id="SSF103473">
    <property type="entry name" value="MFS general substrate transporter"/>
    <property type="match status" value="2"/>
</dbReference>
<feature type="domain" description="Major facilitator superfamily (MFS) profile" evidence="12">
    <location>
        <begin position="501"/>
        <end position="1153"/>
    </location>
</feature>
<dbReference type="PROSITE" id="PS00216">
    <property type="entry name" value="SUGAR_TRANSPORT_1"/>
    <property type="match status" value="1"/>
</dbReference>
<dbReference type="InterPro" id="IPR005829">
    <property type="entry name" value="Sugar_transporter_CS"/>
</dbReference>
<keyword evidence="4" id="KW-0597">Phosphoprotein</keyword>
<sequence length="1176" mass="127598">MNKVVVLVALAASLGNLLQGWGNATIAGSLLYIKKEFNLENEPKIEGLIVVMSLVGAAIITTCSGSIADTLGRRSVLMLSSVLYFLSGLIMFWTPNVYVLLLARLVNGFAIGLSVTIVPVYISETSPPEIRGLLNTLPQFTGSGGLFLSYCLVFGMSLRTAPSWRLMLGVLSVPSLFYFAFTVFFLPESPSWLVSQGKTLEAKNVLQKLRGKKDVSGEMALLVEGIGFREDVKNNVAVSTDFTDNHKDATAAVAKSDDNLESPLLLPHQIVPITMARPYESVLKGPRLSELLEPGVRHALIVGIGLQLFQQFSGINGVLYYTPQILEQSGVAVLLSNMGIGSDSTSLLVSGITTLLMLPCIAITMRLMDISGRRVLLLNTILVMTMALAILIIANINMKTNSVICALLSTVGVVLYICSFVMGFGPIPNILCSEIFSTRVRGLSSAICSLAYWTGDITVTYTFPVLLNSIGLAGVFSVYAVVCIISWVFVFLEVPETKVLVAIAASIGNMLQGWDNATIAGSNLYIKKEFSLESQPTIEGLIVAMSLIGATIITTCSGPMSDRVGRRPMLILSSFLYFLSGLLMLWAPNVYFLLLARLINGFGIGLVVTLVPVYISETAPPEIRGSLNTLPQFSGSGGMFLSYCMVFGMSLMASPSWRLMLGVLSIPSLIYVVLTVFFLPESPRWLVSKGKMLEAKHVLQRLRGTDDVEGEMALLVEGLNFGGEISFQEFIIVPGKDISDDEEDTTTPRDHLKLISPEDGLHWVAKPVTALQSRQGSMESQGVPLRDTMVTLFDSIHEKCPEQGHVLFSNYGSMMNVPEHHDEESQKGDEDYAGGTPISDFDDNMRSPLLLSRQATTNGEQIAIGGGWQLAYKRTEKEGEDGKIEEEFKRVYLHQEDVSESHRNSLISLPICDIPEDTEYIHAAALVGKSMIHPSEAASKQPGWSDLFEPGVEHALLVGIGLQILQQFSGISAVLYYSPQILKQAGVGVLISNMGIGPDSASILISALTTFLMLPCIVVAMRLMDNSGRRSLLLTTIPVLIVSLVILVISNIVEMNSVIHAAISTTGVIVYICSFVMGFGPIPNILCSEIFPTRVRGLCIAICSLVFWASNIIVTYTLPLMLNTIGLAGVFSIYAVVCIISLVFVFLKVPETKGMPLEVISEFFAVGAKQQADKNN</sequence>
<feature type="transmembrane region" description="Helical" evidence="11">
    <location>
        <begin position="99"/>
        <end position="122"/>
    </location>
</feature>
<evidence type="ECO:0000256" key="5">
    <source>
        <dbReference type="ARBA" id="ARBA00022692"/>
    </source>
</evidence>
<reference evidence="13" key="1">
    <citation type="submission" date="2022-04" db="EMBL/GenBank/DDBJ databases">
        <title>A functionally conserved STORR gene fusion in Papaver species that diverged 16.8 million years ago.</title>
        <authorList>
            <person name="Catania T."/>
        </authorList>
    </citation>
    <scope>NUCLEOTIDE SEQUENCE</scope>
    <source>
        <strain evidence="13">S-188037</strain>
    </source>
</reference>
<feature type="transmembrane region" description="Helical" evidence="11">
    <location>
        <begin position="1124"/>
        <end position="1147"/>
    </location>
</feature>
<evidence type="ECO:0000256" key="7">
    <source>
        <dbReference type="ARBA" id="ARBA00023136"/>
    </source>
</evidence>
<protein>
    <recommendedName>
        <fullName evidence="12">Major facilitator superfamily (MFS) profile domain-containing protein</fullName>
    </recommendedName>
</protein>
<feature type="transmembrane region" description="Helical" evidence="11">
    <location>
        <begin position="636"/>
        <end position="653"/>
    </location>
</feature>
<dbReference type="InterPro" id="IPR050814">
    <property type="entry name" value="Myo-inositol_Transporter"/>
</dbReference>
<feature type="transmembrane region" description="Helical" evidence="11">
    <location>
        <begin position="1059"/>
        <end position="1086"/>
    </location>
</feature>
<dbReference type="InterPro" id="IPR036259">
    <property type="entry name" value="MFS_trans_sf"/>
</dbReference>
<feature type="transmembrane region" description="Helical" evidence="11">
    <location>
        <begin position="1032"/>
        <end position="1053"/>
    </location>
</feature>
<feature type="transmembrane region" description="Helical" evidence="11">
    <location>
        <begin position="403"/>
        <end position="424"/>
    </location>
</feature>
<evidence type="ECO:0000256" key="10">
    <source>
        <dbReference type="SAM" id="MobiDB-lite"/>
    </source>
</evidence>
<dbReference type="PANTHER" id="PTHR48020">
    <property type="entry name" value="PROTON MYO-INOSITOL COTRANSPORTER"/>
    <property type="match status" value="1"/>
</dbReference>
<dbReference type="PROSITE" id="PS00217">
    <property type="entry name" value="SUGAR_TRANSPORT_2"/>
    <property type="match status" value="2"/>
</dbReference>
<feature type="transmembrane region" description="Helical" evidence="11">
    <location>
        <begin position="1098"/>
        <end position="1118"/>
    </location>
</feature>
<evidence type="ECO:0000256" key="1">
    <source>
        <dbReference type="ARBA" id="ARBA00004128"/>
    </source>
</evidence>
<dbReference type="EMBL" id="JAJJMB010011896">
    <property type="protein sequence ID" value="KAI3895996.1"/>
    <property type="molecule type" value="Genomic_DNA"/>
</dbReference>
<evidence type="ECO:0000313" key="14">
    <source>
        <dbReference type="Proteomes" id="UP001202328"/>
    </source>
</evidence>
<keyword evidence="3" id="KW-0813">Transport</keyword>
<feature type="transmembrane region" description="Helical" evidence="11">
    <location>
        <begin position="470"/>
        <end position="492"/>
    </location>
</feature>
<dbReference type="PRINTS" id="PR00171">
    <property type="entry name" value="SUGRTRNSPORT"/>
</dbReference>
<comment type="subcellular location">
    <subcellularLocation>
        <location evidence="1">Vacuole membrane</location>
        <topology evidence="1">Multi-pass membrane protein</topology>
    </subcellularLocation>
</comment>
<dbReference type="Gene3D" id="1.20.1250.20">
    <property type="entry name" value="MFS general substrate transporter like domains"/>
    <property type="match status" value="3"/>
</dbReference>
<evidence type="ECO:0000313" key="13">
    <source>
        <dbReference type="EMBL" id="KAI3895996.1"/>
    </source>
</evidence>
<organism evidence="13 14">
    <name type="scientific">Papaver atlanticum</name>
    <dbReference type="NCBI Taxonomy" id="357466"/>
    <lineage>
        <taxon>Eukaryota</taxon>
        <taxon>Viridiplantae</taxon>
        <taxon>Streptophyta</taxon>
        <taxon>Embryophyta</taxon>
        <taxon>Tracheophyta</taxon>
        <taxon>Spermatophyta</taxon>
        <taxon>Magnoliopsida</taxon>
        <taxon>Ranunculales</taxon>
        <taxon>Papaveraceae</taxon>
        <taxon>Papaveroideae</taxon>
        <taxon>Papaver</taxon>
    </lineage>
</organism>
<comment type="catalytic activity">
    <reaction evidence="9">
        <text>sucrose(out) + H(+)(in) = sucrose(in) + H(+)(out)</text>
        <dbReference type="Rhea" id="RHEA:73211"/>
        <dbReference type="ChEBI" id="CHEBI:15378"/>
        <dbReference type="ChEBI" id="CHEBI:17992"/>
    </reaction>
    <physiologicalReaction direction="left-to-right" evidence="9">
        <dbReference type="Rhea" id="RHEA:73212"/>
    </physiologicalReaction>
</comment>
<feature type="transmembrane region" description="Helical" evidence="11">
    <location>
        <begin position="594"/>
        <end position="615"/>
    </location>
</feature>
<dbReference type="PANTHER" id="PTHR48020:SF35">
    <property type="entry name" value="SUGAR TRANSPORTER"/>
    <property type="match status" value="1"/>
</dbReference>
<dbReference type="GO" id="GO:0009705">
    <property type="term" value="C:plant-type vacuole membrane"/>
    <property type="evidence" value="ECO:0007669"/>
    <property type="project" value="UniProtKB-ARBA"/>
</dbReference>
<keyword evidence="7 11" id="KW-0472">Membrane</keyword>
<evidence type="ECO:0000256" key="6">
    <source>
        <dbReference type="ARBA" id="ARBA00022989"/>
    </source>
</evidence>
<evidence type="ECO:0000256" key="2">
    <source>
        <dbReference type="ARBA" id="ARBA00010992"/>
    </source>
</evidence>
<dbReference type="Proteomes" id="UP001202328">
    <property type="component" value="Unassembled WGS sequence"/>
</dbReference>
<evidence type="ECO:0000259" key="12">
    <source>
        <dbReference type="PROSITE" id="PS50850"/>
    </source>
</evidence>
<feature type="domain" description="Major facilitator superfamily (MFS) profile" evidence="12">
    <location>
        <begin position="8"/>
        <end position="498"/>
    </location>
</feature>
<evidence type="ECO:0000256" key="11">
    <source>
        <dbReference type="SAM" id="Phobius"/>
    </source>
</evidence>
<dbReference type="Pfam" id="PF00083">
    <property type="entry name" value="Sugar_tr"/>
    <property type="match status" value="4"/>
</dbReference>
<keyword evidence="6 11" id="KW-1133">Transmembrane helix</keyword>
<evidence type="ECO:0000256" key="9">
    <source>
        <dbReference type="ARBA" id="ARBA00051074"/>
    </source>
</evidence>
<dbReference type="InterPro" id="IPR003663">
    <property type="entry name" value="Sugar/inositol_transpt"/>
</dbReference>
<evidence type="ECO:0000256" key="4">
    <source>
        <dbReference type="ARBA" id="ARBA00022553"/>
    </source>
</evidence>
<feature type="transmembrane region" description="Helical" evidence="11">
    <location>
        <begin position="164"/>
        <end position="186"/>
    </location>
</feature>
<feature type="transmembrane region" description="Helical" evidence="11">
    <location>
        <begin position="537"/>
        <end position="557"/>
    </location>
</feature>
<feature type="transmembrane region" description="Helical" evidence="11">
    <location>
        <begin position="374"/>
        <end position="396"/>
    </location>
</feature>
<proteinExistence type="inferred from homology"/>
<feature type="transmembrane region" description="Helical" evidence="11">
    <location>
        <begin position="659"/>
        <end position="679"/>
    </location>
</feature>